<dbReference type="PROSITE" id="PS50850">
    <property type="entry name" value="MFS"/>
    <property type="match status" value="1"/>
</dbReference>
<keyword evidence="12" id="KW-1185">Reference proteome</keyword>
<dbReference type="PROSITE" id="PS00216">
    <property type="entry name" value="SUGAR_TRANSPORT_1"/>
    <property type="match status" value="1"/>
</dbReference>
<dbReference type="Gene3D" id="1.20.1250.20">
    <property type="entry name" value="MFS general substrate transporter like domains"/>
    <property type="match status" value="1"/>
</dbReference>
<comment type="similarity">
    <text evidence="2 8">Belongs to the major facilitator superfamily. Sugar transporter (TC 2.A.1.1) family.</text>
</comment>
<comment type="subcellular location">
    <subcellularLocation>
        <location evidence="1">Cell membrane</location>
        <topology evidence="1">Multi-pass membrane protein</topology>
    </subcellularLocation>
</comment>
<feature type="transmembrane region" description="Helical" evidence="9">
    <location>
        <begin position="122"/>
        <end position="145"/>
    </location>
</feature>
<comment type="caution">
    <text evidence="11">The sequence shown here is derived from an EMBL/GenBank/DDBJ whole genome shotgun (WGS) entry which is preliminary data.</text>
</comment>
<gene>
    <name evidence="11" type="ORF">OKJ99_05335</name>
</gene>
<feature type="transmembrane region" description="Helical" evidence="9">
    <location>
        <begin position="402"/>
        <end position="422"/>
    </location>
</feature>
<proteinExistence type="inferred from homology"/>
<dbReference type="PANTHER" id="PTHR48023:SF4">
    <property type="entry name" value="D-XYLOSE-PROTON SYMPORTER-LIKE 2"/>
    <property type="match status" value="1"/>
</dbReference>
<feature type="transmembrane region" description="Helical" evidence="9">
    <location>
        <begin position="428"/>
        <end position="450"/>
    </location>
</feature>
<dbReference type="Proteomes" id="UP001354931">
    <property type="component" value="Unassembled WGS sequence"/>
</dbReference>
<keyword evidence="5 9" id="KW-0812">Transmembrane</keyword>
<evidence type="ECO:0000256" key="3">
    <source>
        <dbReference type="ARBA" id="ARBA00022448"/>
    </source>
</evidence>
<dbReference type="CDD" id="cd17359">
    <property type="entry name" value="MFS_XylE_like"/>
    <property type="match status" value="1"/>
</dbReference>
<sequence>MTSSVSTRKSALPPLTPGPHRERLGLISIVACFGGLLFGYDTGVSNGAEHPMQLELGLDNLSLGVAISSLVFAAAVGALLGGQVSDAWGRRRAIILFAVLFFSGTLFVVFSPNFGLLVAGRILVGLAVGGASTVVPVYLAELAAVEIRGSITGRNELAIVIGQLAAFVMNAIIGTVLGDLDGVWRIMFSVCALPAVALFVGMLRMPESPRWLIEKGHHEQALAVLKTVRSEERAIAELAEVQRLAAEERGHHQVGVRAILTNKWLIRILLVGIGVAVAQQLTGINSIMYYGQRVLIEAGFTASAALVANIASGVFAVIGGIVALHNMDKVDRRKTFAIGLSLTTACHLLIGTASMTLPVGNALRPYVLLFLIVAFVFSMQSCLNVAVWVWLAEVFPLHMRGLGIGVAVFFGWFVNALLALFFPSLVTAVGITGAFFLFAGIGAVALLFVVTQVPETRGRSLETLEQDITSGTAYDFRKTNRVTQEAPAAPSR</sequence>
<dbReference type="InterPro" id="IPR047984">
    <property type="entry name" value="XylE-like"/>
</dbReference>
<dbReference type="NCBIfam" id="TIGR00879">
    <property type="entry name" value="SP"/>
    <property type="match status" value="1"/>
</dbReference>
<dbReference type="InterPro" id="IPR005828">
    <property type="entry name" value="MFS_sugar_transport-like"/>
</dbReference>
<dbReference type="EMBL" id="JAOZYC010000024">
    <property type="protein sequence ID" value="MEB8336938.1"/>
    <property type="molecule type" value="Genomic_DNA"/>
</dbReference>
<protein>
    <submittedName>
        <fullName evidence="11">Sugar porter family MFS transporter</fullName>
    </submittedName>
</protein>
<dbReference type="InterPro" id="IPR003663">
    <property type="entry name" value="Sugar/inositol_transpt"/>
</dbReference>
<dbReference type="Pfam" id="PF00083">
    <property type="entry name" value="Sugar_tr"/>
    <property type="match status" value="1"/>
</dbReference>
<keyword evidence="7 9" id="KW-0472">Membrane</keyword>
<keyword evidence="4" id="KW-1003">Cell membrane</keyword>
<feature type="domain" description="Major facilitator superfamily (MFS) profile" evidence="10">
    <location>
        <begin position="27"/>
        <end position="457"/>
    </location>
</feature>
<accession>A0ABU6EYV9</accession>
<evidence type="ECO:0000259" key="10">
    <source>
        <dbReference type="PROSITE" id="PS50850"/>
    </source>
</evidence>
<evidence type="ECO:0000256" key="1">
    <source>
        <dbReference type="ARBA" id="ARBA00004651"/>
    </source>
</evidence>
<dbReference type="SUPFAM" id="SSF103473">
    <property type="entry name" value="MFS general substrate transporter"/>
    <property type="match status" value="1"/>
</dbReference>
<evidence type="ECO:0000256" key="5">
    <source>
        <dbReference type="ARBA" id="ARBA00022692"/>
    </source>
</evidence>
<reference evidence="11 12" key="1">
    <citation type="submission" date="2022-10" db="EMBL/GenBank/DDBJ databases">
        <authorList>
            <person name="Xie J."/>
            <person name="Shen N."/>
        </authorList>
    </citation>
    <scope>NUCLEOTIDE SEQUENCE [LARGE SCALE GENOMIC DNA]</scope>
    <source>
        <strain evidence="11 12">YIM65594</strain>
    </source>
</reference>
<evidence type="ECO:0000256" key="9">
    <source>
        <dbReference type="SAM" id="Phobius"/>
    </source>
</evidence>
<feature type="transmembrane region" description="Helical" evidence="9">
    <location>
        <begin position="336"/>
        <end position="360"/>
    </location>
</feature>
<evidence type="ECO:0000256" key="6">
    <source>
        <dbReference type="ARBA" id="ARBA00022989"/>
    </source>
</evidence>
<feature type="transmembrane region" description="Helical" evidence="9">
    <location>
        <begin position="366"/>
        <end position="390"/>
    </location>
</feature>
<feature type="transmembrane region" description="Helical" evidence="9">
    <location>
        <begin position="93"/>
        <end position="110"/>
    </location>
</feature>
<keyword evidence="3 8" id="KW-0813">Transport</keyword>
<dbReference type="RefSeq" id="WP_326014570.1">
    <property type="nucleotide sequence ID" value="NZ_JAOZYC010000024.1"/>
</dbReference>
<feature type="transmembrane region" description="Helical" evidence="9">
    <location>
        <begin position="157"/>
        <end position="177"/>
    </location>
</feature>
<evidence type="ECO:0000256" key="4">
    <source>
        <dbReference type="ARBA" id="ARBA00022475"/>
    </source>
</evidence>
<evidence type="ECO:0000313" key="12">
    <source>
        <dbReference type="Proteomes" id="UP001354931"/>
    </source>
</evidence>
<keyword evidence="6 9" id="KW-1133">Transmembrane helix</keyword>
<dbReference type="PANTHER" id="PTHR48023">
    <property type="entry name" value="D-XYLOSE-PROTON SYMPORTER-LIKE 2"/>
    <property type="match status" value="1"/>
</dbReference>
<dbReference type="InterPro" id="IPR036259">
    <property type="entry name" value="MFS_trans_sf"/>
</dbReference>
<feature type="transmembrane region" description="Helical" evidence="9">
    <location>
        <begin position="264"/>
        <end position="282"/>
    </location>
</feature>
<feature type="transmembrane region" description="Helical" evidence="9">
    <location>
        <begin position="183"/>
        <end position="203"/>
    </location>
</feature>
<organism evidence="11 12">
    <name type="scientific">Streptomyces endophyticus</name>
    <dbReference type="NCBI Taxonomy" id="714166"/>
    <lineage>
        <taxon>Bacteria</taxon>
        <taxon>Bacillati</taxon>
        <taxon>Actinomycetota</taxon>
        <taxon>Actinomycetes</taxon>
        <taxon>Kitasatosporales</taxon>
        <taxon>Streptomycetaceae</taxon>
        <taxon>Streptomyces</taxon>
    </lineage>
</organism>
<dbReference type="InterPro" id="IPR020846">
    <property type="entry name" value="MFS_dom"/>
</dbReference>
<feature type="transmembrane region" description="Helical" evidence="9">
    <location>
        <begin position="24"/>
        <end position="40"/>
    </location>
</feature>
<feature type="transmembrane region" description="Helical" evidence="9">
    <location>
        <begin position="302"/>
        <end position="324"/>
    </location>
</feature>
<feature type="transmembrane region" description="Helical" evidence="9">
    <location>
        <begin position="60"/>
        <end position="81"/>
    </location>
</feature>
<evidence type="ECO:0000256" key="2">
    <source>
        <dbReference type="ARBA" id="ARBA00010992"/>
    </source>
</evidence>
<dbReference type="InterPro" id="IPR050820">
    <property type="entry name" value="MFS_Sugar_Transporter"/>
</dbReference>
<evidence type="ECO:0000256" key="7">
    <source>
        <dbReference type="ARBA" id="ARBA00023136"/>
    </source>
</evidence>
<dbReference type="PRINTS" id="PR00171">
    <property type="entry name" value="SUGRTRNSPORT"/>
</dbReference>
<evidence type="ECO:0000313" key="11">
    <source>
        <dbReference type="EMBL" id="MEB8336938.1"/>
    </source>
</evidence>
<name>A0ABU6EYV9_9ACTN</name>
<dbReference type="PROSITE" id="PS00217">
    <property type="entry name" value="SUGAR_TRANSPORT_2"/>
    <property type="match status" value="1"/>
</dbReference>
<evidence type="ECO:0000256" key="8">
    <source>
        <dbReference type="RuleBase" id="RU003346"/>
    </source>
</evidence>
<dbReference type="InterPro" id="IPR005829">
    <property type="entry name" value="Sugar_transporter_CS"/>
</dbReference>